<dbReference type="EMBL" id="CP084167">
    <property type="protein sequence ID" value="UJG43040.1"/>
    <property type="molecule type" value="Genomic_DNA"/>
</dbReference>
<sequence length="125" mass="14566">MNIDMNKIKDKVKNNLNPVNWLEKIKEMPLTNKMYYSKVLVGIVTGIIFGVTNFRNWPAGLTLLGVFLLLSSVWFLIYRNKNTGLKARSFYTSAIFQFFIVTIAVWTLILNMLYIPETNWVYDFG</sequence>
<feature type="transmembrane region" description="Helical" evidence="1">
    <location>
        <begin position="90"/>
        <end position="115"/>
    </location>
</feature>
<name>A0A9Y1BQJ1_9ARCH</name>
<feature type="transmembrane region" description="Helical" evidence="1">
    <location>
        <begin position="34"/>
        <end position="51"/>
    </location>
</feature>
<evidence type="ECO:0000313" key="2">
    <source>
        <dbReference type="EMBL" id="UJG43040.1"/>
    </source>
</evidence>
<accession>A0A9Y1BQJ1</accession>
<keyword evidence="1" id="KW-0812">Transmembrane</keyword>
<reference evidence="2" key="1">
    <citation type="journal article" date="2022" name="Nat. Microbiol.">
        <title>Unique mobile elements and scalable gene flow at the prokaryote-eukaryote boundary revealed by circularized Asgard archaea genomes.</title>
        <authorList>
            <person name="Wu F."/>
            <person name="Speth D.R."/>
            <person name="Philosof A."/>
            <person name="Cremiere A."/>
            <person name="Narayanan A."/>
            <person name="Barco R.A."/>
            <person name="Connon S.A."/>
            <person name="Amend J.P."/>
            <person name="Antoshechkin I.A."/>
            <person name="Orphan V.J."/>
        </authorList>
    </citation>
    <scope>NUCLEOTIDE SEQUENCE</scope>
    <source>
        <strain evidence="2">PR6</strain>
    </source>
</reference>
<dbReference type="Proteomes" id="UP001200513">
    <property type="component" value="Chromosome"/>
</dbReference>
<protein>
    <submittedName>
        <fullName evidence="2">Uncharacterized protein</fullName>
    </submittedName>
</protein>
<organism evidence="2">
    <name type="scientific">Candidatus Heimdallarchaeum endolithica</name>
    <dbReference type="NCBI Taxonomy" id="2876572"/>
    <lineage>
        <taxon>Archaea</taxon>
        <taxon>Promethearchaeati</taxon>
        <taxon>Candidatus Heimdallarchaeota</taxon>
        <taxon>Candidatus Heimdallarchaeia (ex Rinke et al. 2021) (nom. nud.)</taxon>
        <taxon>Candidatus Heimdallarchaeales</taxon>
        <taxon>Candidatus Heimdallarchaeaceae</taxon>
        <taxon>Candidatus Heimdallarchaeum</taxon>
    </lineage>
</organism>
<gene>
    <name evidence="2" type="ORF">K9W46_11780</name>
</gene>
<keyword evidence="1" id="KW-0472">Membrane</keyword>
<dbReference type="AlphaFoldDB" id="A0A9Y1BQJ1"/>
<keyword evidence="1" id="KW-1133">Transmembrane helix</keyword>
<evidence type="ECO:0000256" key="1">
    <source>
        <dbReference type="SAM" id="Phobius"/>
    </source>
</evidence>
<proteinExistence type="predicted"/>
<feature type="transmembrane region" description="Helical" evidence="1">
    <location>
        <begin position="57"/>
        <end position="78"/>
    </location>
</feature>